<accession>A0A4Z2ITA7</accession>
<keyword evidence="2" id="KW-1185">Reference proteome</keyword>
<dbReference type="EMBL" id="SRLO01000050">
    <property type="protein sequence ID" value="TNN80828.1"/>
    <property type="molecule type" value="Genomic_DNA"/>
</dbReference>
<dbReference type="Proteomes" id="UP000314294">
    <property type="component" value="Unassembled WGS sequence"/>
</dbReference>
<comment type="caution">
    <text evidence="1">The sequence shown here is derived from an EMBL/GenBank/DDBJ whole genome shotgun (WGS) entry which is preliminary data.</text>
</comment>
<dbReference type="AlphaFoldDB" id="A0A4Z2ITA7"/>
<name>A0A4Z2ITA7_9TELE</name>
<evidence type="ECO:0000313" key="1">
    <source>
        <dbReference type="EMBL" id="TNN80828.1"/>
    </source>
</evidence>
<gene>
    <name evidence="1" type="ORF">EYF80_008833</name>
</gene>
<evidence type="ECO:0000313" key="2">
    <source>
        <dbReference type="Proteomes" id="UP000314294"/>
    </source>
</evidence>
<sequence length="60" mass="7143">MLYDLRRQVEVLCLGFCLLPEAHKLFLRQMLSGKLKLGDMVVRLHRRQLLIVRLHLTDEN</sequence>
<organism evidence="1 2">
    <name type="scientific">Liparis tanakae</name>
    <name type="common">Tanaka's snailfish</name>
    <dbReference type="NCBI Taxonomy" id="230148"/>
    <lineage>
        <taxon>Eukaryota</taxon>
        <taxon>Metazoa</taxon>
        <taxon>Chordata</taxon>
        <taxon>Craniata</taxon>
        <taxon>Vertebrata</taxon>
        <taxon>Euteleostomi</taxon>
        <taxon>Actinopterygii</taxon>
        <taxon>Neopterygii</taxon>
        <taxon>Teleostei</taxon>
        <taxon>Neoteleostei</taxon>
        <taxon>Acanthomorphata</taxon>
        <taxon>Eupercaria</taxon>
        <taxon>Perciformes</taxon>
        <taxon>Cottioidei</taxon>
        <taxon>Cottales</taxon>
        <taxon>Liparidae</taxon>
        <taxon>Liparis</taxon>
    </lineage>
</organism>
<protein>
    <submittedName>
        <fullName evidence="1">Uncharacterized protein</fullName>
    </submittedName>
</protein>
<reference evidence="1 2" key="1">
    <citation type="submission" date="2019-03" db="EMBL/GenBank/DDBJ databases">
        <title>First draft genome of Liparis tanakae, snailfish: a comprehensive survey of snailfish specific genes.</title>
        <authorList>
            <person name="Kim W."/>
            <person name="Song I."/>
            <person name="Jeong J.-H."/>
            <person name="Kim D."/>
            <person name="Kim S."/>
            <person name="Ryu S."/>
            <person name="Song J.Y."/>
            <person name="Lee S.K."/>
        </authorList>
    </citation>
    <scope>NUCLEOTIDE SEQUENCE [LARGE SCALE GENOMIC DNA]</scope>
    <source>
        <tissue evidence="1">Muscle</tissue>
    </source>
</reference>
<proteinExistence type="predicted"/>